<keyword evidence="2" id="KW-0677">Repeat</keyword>
<evidence type="ECO:0000313" key="7">
    <source>
        <dbReference type="Proteomes" id="UP001430954"/>
    </source>
</evidence>
<name>A0ABS7T730_9GAMM</name>
<evidence type="ECO:0000313" key="6">
    <source>
        <dbReference type="EMBL" id="MBZ4039685.1"/>
    </source>
</evidence>
<feature type="signal peptide" evidence="4">
    <location>
        <begin position="1"/>
        <end position="21"/>
    </location>
</feature>
<evidence type="ECO:0000256" key="2">
    <source>
        <dbReference type="ARBA" id="ARBA00022737"/>
    </source>
</evidence>
<protein>
    <recommendedName>
        <fullName evidence="5">EF-hand domain-containing protein</fullName>
    </recommendedName>
</protein>
<keyword evidence="7" id="KW-1185">Reference proteome</keyword>
<dbReference type="InterPro" id="IPR011992">
    <property type="entry name" value="EF-hand-dom_pair"/>
</dbReference>
<keyword evidence="1" id="KW-0479">Metal-binding</keyword>
<keyword evidence="4" id="KW-0732">Signal</keyword>
<proteinExistence type="predicted"/>
<feature type="domain" description="EF-hand" evidence="5">
    <location>
        <begin position="157"/>
        <end position="192"/>
    </location>
</feature>
<dbReference type="PROSITE" id="PS50222">
    <property type="entry name" value="EF_HAND_2"/>
    <property type="match status" value="1"/>
</dbReference>
<dbReference type="Gene3D" id="1.10.238.10">
    <property type="entry name" value="EF-hand"/>
    <property type="match status" value="3"/>
</dbReference>
<dbReference type="PANTHER" id="PTHR10827:SF98">
    <property type="entry name" value="45 KDA CALCIUM-BINDING PROTEIN"/>
    <property type="match status" value="1"/>
</dbReference>
<feature type="region of interest" description="Disordered" evidence="3">
    <location>
        <begin position="74"/>
        <end position="106"/>
    </location>
</feature>
<gene>
    <name evidence="6" type="ORF">K6753_09070</name>
</gene>
<dbReference type="Proteomes" id="UP001430954">
    <property type="component" value="Unassembled WGS sequence"/>
</dbReference>
<dbReference type="SMART" id="SM00054">
    <property type="entry name" value="EFh"/>
    <property type="match status" value="3"/>
</dbReference>
<comment type="caution">
    <text evidence="6">The sequence shown here is derived from an EMBL/GenBank/DDBJ whole genome shotgun (WGS) entry which is preliminary data.</text>
</comment>
<feature type="chain" id="PRO_5046585871" description="EF-hand domain-containing protein" evidence="4">
    <location>
        <begin position="22"/>
        <end position="214"/>
    </location>
</feature>
<dbReference type="SUPFAM" id="SSF47473">
    <property type="entry name" value="EF-hand"/>
    <property type="match status" value="1"/>
</dbReference>
<dbReference type="PROSITE" id="PS00018">
    <property type="entry name" value="EF_HAND_1"/>
    <property type="match status" value="1"/>
</dbReference>
<sequence length="214" mass="23739">MNRYTFLTAAIAAALVGVAVAAPQDVAQDGTRGKAERGQRMARFDTNGDGAIDRSEAAAHPRLAEHFYAMDKNGDGRIDAGERPQWKQGRRGGHRGGMGHVLKLDTDGDGRISKVEASGDERFAARFDATDANRDGYLVRSELMAAAEARRAEWKSRHAERMQQNFIEADADKDGRLSRAEVESGMPRMAKMFAFMDEDRDGYLRLVDLQHARR</sequence>
<dbReference type="Pfam" id="PF13202">
    <property type="entry name" value="EF-hand_5"/>
    <property type="match status" value="4"/>
</dbReference>
<feature type="compositionally biased region" description="Basic and acidic residues" evidence="3">
    <location>
        <begin position="74"/>
        <end position="85"/>
    </location>
</feature>
<reference evidence="6 7" key="1">
    <citation type="submission" date="2021-09" db="EMBL/GenBank/DDBJ databases">
        <title>Lysobacter sp. 13A isolated from the river sediment.</title>
        <authorList>
            <person name="Liu H."/>
            <person name="Li S."/>
            <person name="Mao S."/>
        </authorList>
    </citation>
    <scope>NUCLEOTIDE SEQUENCE [LARGE SCALE GENOMIC DNA]</scope>
    <source>
        <strain evidence="6 7">13A</strain>
    </source>
</reference>
<evidence type="ECO:0000259" key="5">
    <source>
        <dbReference type="PROSITE" id="PS50222"/>
    </source>
</evidence>
<accession>A0ABS7T730</accession>
<dbReference type="InterPro" id="IPR018247">
    <property type="entry name" value="EF_Hand_1_Ca_BS"/>
</dbReference>
<dbReference type="EMBL" id="JAINZW010000003">
    <property type="protein sequence ID" value="MBZ4039685.1"/>
    <property type="molecule type" value="Genomic_DNA"/>
</dbReference>
<dbReference type="InterPro" id="IPR002048">
    <property type="entry name" value="EF_hand_dom"/>
</dbReference>
<dbReference type="PANTHER" id="PTHR10827">
    <property type="entry name" value="RETICULOCALBIN"/>
    <property type="match status" value="1"/>
</dbReference>
<organism evidence="6 7">
    <name type="scientific">Novilysobacter selenitireducens</name>
    <dbReference type="NCBI Taxonomy" id="2872639"/>
    <lineage>
        <taxon>Bacteria</taxon>
        <taxon>Pseudomonadati</taxon>
        <taxon>Pseudomonadota</taxon>
        <taxon>Gammaproteobacteria</taxon>
        <taxon>Lysobacterales</taxon>
        <taxon>Lysobacteraceae</taxon>
        <taxon>Novilysobacter</taxon>
    </lineage>
</organism>
<evidence type="ECO:0000256" key="3">
    <source>
        <dbReference type="SAM" id="MobiDB-lite"/>
    </source>
</evidence>
<dbReference type="RefSeq" id="WP_223676124.1">
    <property type="nucleotide sequence ID" value="NZ_JAINZW010000003.1"/>
</dbReference>
<evidence type="ECO:0000256" key="1">
    <source>
        <dbReference type="ARBA" id="ARBA00022723"/>
    </source>
</evidence>
<evidence type="ECO:0000256" key="4">
    <source>
        <dbReference type="SAM" id="SignalP"/>
    </source>
</evidence>